<dbReference type="PANTHER" id="PTHR11571">
    <property type="entry name" value="GLUTATHIONE S-TRANSFERASE"/>
    <property type="match status" value="1"/>
</dbReference>
<dbReference type="PROSITE" id="PS50405">
    <property type="entry name" value="GST_CTER"/>
    <property type="match status" value="1"/>
</dbReference>
<dbReference type="InterPro" id="IPR036249">
    <property type="entry name" value="Thioredoxin-like_sf"/>
</dbReference>
<dbReference type="Pfam" id="PF00043">
    <property type="entry name" value="GST_C"/>
    <property type="match status" value="1"/>
</dbReference>
<reference evidence="2" key="1">
    <citation type="submission" date="2023-01" db="EMBL/GenBank/DDBJ databases">
        <title>Metagenome sequencing of chrysophaentin producing Chrysophaeum taylorii.</title>
        <authorList>
            <person name="Davison J."/>
            <person name="Bewley C."/>
        </authorList>
    </citation>
    <scope>NUCLEOTIDE SEQUENCE</scope>
    <source>
        <strain evidence="2">NIES-1699</strain>
    </source>
</reference>
<dbReference type="InterPro" id="IPR004046">
    <property type="entry name" value="GST_C"/>
</dbReference>
<dbReference type="Gene3D" id="3.40.30.10">
    <property type="entry name" value="Glutaredoxin"/>
    <property type="match status" value="1"/>
</dbReference>
<evidence type="ECO:0000259" key="1">
    <source>
        <dbReference type="PROSITE" id="PS50405"/>
    </source>
</evidence>
<dbReference type="EMBL" id="JAQMWT010000059">
    <property type="protein sequence ID" value="KAJ8611992.1"/>
    <property type="molecule type" value="Genomic_DNA"/>
</dbReference>
<evidence type="ECO:0000313" key="3">
    <source>
        <dbReference type="Proteomes" id="UP001230188"/>
    </source>
</evidence>
<keyword evidence="3" id="KW-1185">Reference proteome</keyword>
<sequence>MSHTLYYWTACRKFYGRAAPIKLTLDAAGAAYEIKQQDEAPKGPRFTVPIVTFPNGVTMSQTTAILEVIGEMYSLNGLNPEAKMLCKQYLLDLTDIFTETLADKLASDPTRAEKWYELLDSKLTHGFFLGDKPSIVDFYAIFVFEWLLKKAPEFDKFPKVAKWWKDIKEVPVVKKMYDSGIPVLPE</sequence>
<feature type="domain" description="GST C-terminal" evidence="1">
    <location>
        <begin position="55"/>
        <end position="186"/>
    </location>
</feature>
<dbReference type="Gene3D" id="1.20.1050.10">
    <property type="match status" value="1"/>
</dbReference>
<dbReference type="InterPro" id="IPR036282">
    <property type="entry name" value="Glutathione-S-Trfase_C_sf"/>
</dbReference>
<dbReference type="SUPFAM" id="SSF47616">
    <property type="entry name" value="GST C-terminal domain-like"/>
    <property type="match status" value="1"/>
</dbReference>
<dbReference type="GO" id="GO:0006749">
    <property type="term" value="P:glutathione metabolic process"/>
    <property type="evidence" value="ECO:0007669"/>
    <property type="project" value="TreeGrafter"/>
</dbReference>
<organism evidence="2 3">
    <name type="scientific">Chrysophaeum taylorii</name>
    <dbReference type="NCBI Taxonomy" id="2483200"/>
    <lineage>
        <taxon>Eukaryota</taxon>
        <taxon>Sar</taxon>
        <taxon>Stramenopiles</taxon>
        <taxon>Ochrophyta</taxon>
        <taxon>Pelagophyceae</taxon>
        <taxon>Pelagomonadales</taxon>
        <taxon>Pelagomonadaceae</taxon>
        <taxon>Chrysophaeum</taxon>
    </lineage>
</organism>
<protein>
    <recommendedName>
        <fullName evidence="1">GST C-terminal domain-containing protein</fullName>
    </recommendedName>
</protein>
<comment type="caution">
    <text evidence="2">The sequence shown here is derived from an EMBL/GenBank/DDBJ whole genome shotgun (WGS) entry which is preliminary data.</text>
</comment>
<dbReference type="CDD" id="cd00299">
    <property type="entry name" value="GST_C_family"/>
    <property type="match status" value="1"/>
</dbReference>
<dbReference type="InterPro" id="IPR050213">
    <property type="entry name" value="GST_superfamily"/>
</dbReference>
<name>A0AAD7UP23_9STRA</name>
<proteinExistence type="predicted"/>
<accession>A0AAD7UP23</accession>
<dbReference type="AlphaFoldDB" id="A0AAD7UP23"/>
<dbReference type="Proteomes" id="UP001230188">
    <property type="component" value="Unassembled WGS sequence"/>
</dbReference>
<dbReference type="GO" id="GO:0004364">
    <property type="term" value="F:glutathione transferase activity"/>
    <property type="evidence" value="ECO:0007669"/>
    <property type="project" value="TreeGrafter"/>
</dbReference>
<dbReference type="InterPro" id="IPR010987">
    <property type="entry name" value="Glutathione-S-Trfase_C-like"/>
</dbReference>
<dbReference type="SUPFAM" id="SSF52833">
    <property type="entry name" value="Thioredoxin-like"/>
    <property type="match status" value="1"/>
</dbReference>
<gene>
    <name evidence="2" type="ORF">CTAYLR_004405</name>
</gene>
<evidence type="ECO:0000313" key="2">
    <source>
        <dbReference type="EMBL" id="KAJ8611992.1"/>
    </source>
</evidence>